<dbReference type="Proteomes" id="UP000316624">
    <property type="component" value="Unassembled WGS sequence"/>
</dbReference>
<gene>
    <name evidence="1" type="ORF">IQ35_01208</name>
</gene>
<dbReference type="RefSeq" id="WP_040603273.1">
    <property type="nucleotide sequence ID" value="NZ_JACIIY010000005.1"/>
</dbReference>
<organism evidence="1 2">
    <name type="scientific">Sphingobium wenxiniae (strain DSM 21828 / CGMCC 1.7748 / JZ-1)</name>
    <dbReference type="NCBI Taxonomy" id="595605"/>
    <lineage>
        <taxon>Bacteria</taxon>
        <taxon>Pseudomonadati</taxon>
        <taxon>Pseudomonadota</taxon>
        <taxon>Alphaproteobacteria</taxon>
        <taxon>Sphingomonadales</taxon>
        <taxon>Sphingomonadaceae</taxon>
        <taxon>Sphingobium</taxon>
    </lineage>
</organism>
<evidence type="ECO:0000313" key="1">
    <source>
        <dbReference type="EMBL" id="TWH96117.1"/>
    </source>
</evidence>
<sequence length="131" mass="13984">MSELATVAAVLSCALSTFSEANPVDRMVAVPKVSLSEAQLASLQTMQPPKAPIYFVGEADNQNEWVFGLRDAATGALRVLRAVPSDDPLNPYAARLGDVTPQADNLFAYDETAKGNCQLADAKSVEEGQRK</sequence>
<evidence type="ECO:0000313" key="2">
    <source>
        <dbReference type="Proteomes" id="UP000316624"/>
    </source>
</evidence>
<reference evidence="1 2" key="1">
    <citation type="journal article" date="2015" name="Stand. Genomic Sci.">
        <title>Genomic Encyclopedia of Bacterial and Archaeal Type Strains, Phase III: the genomes of soil and plant-associated and newly described type strains.</title>
        <authorList>
            <person name="Whitman W.B."/>
            <person name="Woyke T."/>
            <person name="Klenk H.P."/>
            <person name="Zhou Y."/>
            <person name="Lilburn T.G."/>
            <person name="Beck B.J."/>
            <person name="De Vos P."/>
            <person name="Vandamme P."/>
            <person name="Eisen J.A."/>
            <person name="Garrity G."/>
            <person name="Hugenholtz P."/>
            <person name="Kyrpides N.C."/>
        </authorList>
    </citation>
    <scope>NUCLEOTIDE SEQUENCE [LARGE SCALE GENOMIC DNA]</scope>
    <source>
        <strain evidence="1 2">CGMCC 1.7748</strain>
    </source>
</reference>
<dbReference type="AlphaFoldDB" id="A0A562KL69"/>
<comment type="caution">
    <text evidence="1">The sequence shown here is derived from an EMBL/GenBank/DDBJ whole genome shotgun (WGS) entry which is preliminary data.</text>
</comment>
<name>A0A562KL69_SPHWJ</name>
<protein>
    <submittedName>
        <fullName evidence="1">Uncharacterized protein</fullName>
    </submittedName>
</protein>
<accession>A0A562KL69</accession>
<proteinExistence type="predicted"/>
<dbReference type="EMBL" id="VLKK01000003">
    <property type="protein sequence ID" value="TWH96117.1"/>
    <property type="molecule type" value="Genomic_DNA"/>
</dbReference>
<keyword evidence="2" id="KW-1185">Reference proteome</keyword>